<dbReference type="Proteomes" id="UP000008143">
    <property type="component" value="Chromosome 7"/>
</dbReference>
<keyword evidence="1" id="KW-1015">Disulfide bond</keyword>
<dbReference type="InterPro" id="IPR007110">
    <property type="entry name" value="Ig-like_dom"/>
</dbReference>
<dbReference type="PANTHER" id="PTHR19971">
    <property type="entry name" value="SIGNAL-REGULATORY PROTEIN BETA"/>
    <property type="match status" value="1"/>
</dbReference>
<organism evidence="5 6">
    <name type="scientific">Xenopus tropicalis</name>
    <name type="common">Western clawed frog</name>
    <name type="synonym">Silurana tropicalis</name>
    <dbReference type="NCBI Taxonomy" id="8364"/>
    <lineage>
        <taxon>Eukaryota</taxon>
        <taxon>Metazoa</taxon>
        <taxon>Chordata</taxon>
        <taxon>Craniata</taxon>
        <taxon>Vertebrata</taxon>
        <taxon>Euteleostomi</taxon>
        <taxon>Amphibia</taxon>
        <taxon>Batrachia</taxon>
        <taxon>Anura</taxon>
        <taxon>Pipoidea</taxon>
        <taxon>Pipidae</taxon>
        <taxon>Xenopodinae</taxon>
        <taxon>Xenopus</taxon>
        <taxon>Silurana</taxon>
    </lineage>
</organism>
<feature type="domain" description="Ig-like" evidence="4">
    <location>
        <begin position="45"/>
        <end position="143"/>
    </location>
</feature>
<evidence type="ECO:0000313" key="5">
    <source>
        <dbReference type="Proteomes" id="UP000008143"/>
    </source>
</evidence>
<dbReference type="InterPro" id="IPR036179">
    <property type="entry name" value="Ig-like_dom_sf"/>
</dbReference>
<dbReference type="OMA" id="CETARNQ"/>
<evidence type="ECO:0000259" key="4">
    <source>
        <dbReference type="PROSITE" id="PS50835"/>
    </source>
</evidence>
<sequence>MVKNLKFFLKEIGCIKKSCRKFLYFDFNNLYPLLLFVAFMEPHAPGQTSDADLHVLQSPPSLVLTKGDQATLHCSFPAGDPNGKGAVSWHRVSLEEDTSSSRTLSFGGRFSLAYPKTSLGKGNGSLVISNISWKDAGTYFCKVWLWGKEEKQGNGTRLVVYGHPNQPEIYLQVHGQKEGTITLACRTFGFYPAPVNFSWHGSDVSLTALGPAELWESEAGGFQSIHYVAMPFSSTWDIKTITCSVRHVSLVEPLSSNYTYDPGERGLSGNQLMKYLNIIKISLVLGLLMSMIPTVGRKCRKMK</sequence>
<dbReference type="Pfam" id="PF07686">
    <property type="entry name" value="V-set"/>
    <property type="match status" value="1"/>
</dbReference>
<dbReference type="RefSeq" id="XP_012823034.2">
    <property type="nucleotide sequence ID" value="XM_012967580.2"/>
</dbReference>
<dbReference type="InterPro" id="IPR013106">
    <property type="entry name" value="Ig_V-set"/>
</dbReference>
<dbReference type="RefSeq" id="XP_012823033.2">
    <property type="nucleotide sequence ID" value="XM_012967579.2"/>
</dbReference>
<evidence type="ECO:0000256" key="3">
    <source>
        <dbReference type="SAM" id="Phobius"/>
    </source>
</evidence>
<keyword evidence="2" id="KW-0325">Glycoprotein</keyword>
<proteinExistence type="predicted"/>
<evidence type="ECO:0000256" key="2">
    <source>
        <dbReference type="ARBA" id="ARBA00023180"/>
    </source>
</evidence>
<dbReference type="PROSITE" id="PS50835">
    <property type="entry name" value="IG_LIKE"/>
    <property type="match status" value="2"/>
</dbReference>
<dbReference type="InterPro" id="IPR051755">
    <property type="entry name" value="Ig-like_CS_Receptor"/>
</dbReference>
<evidence type="ECO:0000256" key="1">
    <source>
        <dbReference type="ARBA" id="ARBA00023157"/>
    </source>
</evidence>
<dbReference type="GeneID" id="100487110"/>
<name>A0A8J0SUD2_XENTR</name>
<dbReference type="SMART" id="SM00409">
    <property type="entry name" value="IG"/>
    <property type="match status" value="1"/>
</dbReference>
<dbReference type="InterPro" id="IPR003599">
    <property type="entry name" value="Ig_sub"/>
</dbReference>
<dbReference type="KEGG" id="xtr:100487110"/>
<accession>A0A8J0SUD2</accession>
<dbReference type="AlphaFoldDB" id="A0A8J0SUD2"/>
<evidence type="ECO:0000313" key="7">
    <source>
        <dbReference type="RefSeq" id="XP_012823034.2"/>
    </source>
</evidence>
<evidence type="ECO:0000313" key="6">
    <source>
        <dbReference type="RefSeq" id="XP_012823033.2"/>
    </source>
</evidence>
<keyword evidence="5" id="KW-1185">Reference proteome</keyword>
<dbReference type="AGR" id="Xenbase:XB-GENE-29078627"/>
<gene>
    <name evidence="6 7 8" type="primary">LOC100487110</name>
</gene>
<dbReference type="InterPro" id="IPR013783">
    <property type="entry name" value="Ig-like_fold"/>
</dbReference>
<evidence type="ECO:0000313" key="8">
    <source>
        <dbReference type="Xenbase" id="XB-GENE-29078627"/>
    </source>
</evidence>
<protein>
    <submittedName>
        <fullName evidence="6 7">Signal-regulatory protein beta-1-like isoform X1</fullName>
    </submittedName>
</protein>
<dbReference type="Pfam" id="PF07654">
    <property type="entry name" value="C1-set"/>
    <property type="match status" value="1"/>
</dbReference>
<dbReference type="OrthoDB" id="10043043at2759"/>
<dbReference type="InterPro" id="IPR003597">
    <property type="entry name" value="Ig_C1-set"/>
</dbReference>
<dbReference type="Xenbase" id="XB-GENE-29078627">
    <property type="gene designation" value="LOC100487110"/>
</dbReference>
<dbReference type="Gene3D" id="2.60.40.10">
    <property type="entry name" value="Immunoglobulins"/>
    <property type="match status" value="2"/>
</dbReference>
<dbReference type="SUPFAM" id="SSF48726">
    <property type="entry name" value="Immunoglobulin"/>
    <property type="match status" value="2"/>
</dbReference>
<reference evidence="6 7" key="1">
    <citation type="submission" date="2025-04" db="UniProtKB">
        <authorList>
            <consortium name="RefSeq"/>
        </authorList>
    </citation>
    <scope>IDENTIFICATION</scope>
    <source>
        <strain evidence="6 7">Nigerian</strain>
        <tissue evidence="6 7">Liver and blood</tissue>
    </source>
</reference>
<keyword evidence="3" id="KW-0472">Membrane</keyword>
<dbReference type="CDD" id="cd00099">
    <property type="entry name" value="IgV"/>
    <property type="match status" value="1"/>
</dbReference>
<dbReference type="SMART" id="SM00407">
    <property type="entry name" value="IGc1"/>
    <property type="match status" value="1"/>
</dbReference>
<keyword evidence="3" id="KW-1133">Transmembrane helix</keyword>
<feature type="domain" description="Ig-like" evidence="4">
    <location>
        <begin position="167"/>
        <end position="259"/>
    </location>
</feature>
<keyword evidence="3" id="KW-0812">Transmembrane</keyword>
<feature type="transmembrane region" description="Helical" evidence="3">
    <location>
        <begin position="275"/>
        <end position="295"/>
    </location>
</feature>